<proteinExistence type="predicted"/>
<gene>
    <name evidence="1" type="ORF">GOBAR_AA01414</name>
</gene>
<dbReference type="OrthoDB" id="1936010at2759"/>
<accession>A0A2P5YU56</accession>
<dbReference type="AlphaFoldDB" id="A0A2P5YU56"/>
<evidence type="ECO:0000313" key="2">
    <source>
        <dbReference type="Proteomes" id="UP000239757"/>
    </source>
</evidence>
<name>A0A2P5YU56_GOSBA</name>
<protein>
    <submittedName>
        <fullName evidence="1">Uncharacterized protein</fullName>
    </submittedName>
</protein>
<organism evidence="1 2">
    <name type="scientific">Gossypium barbadense</name>
    <name type="common">Sea Island cotton</name>
    <name type="synonym">Hibiscus barbadensis</name>
    <dbReference type="NCBI Taxonomy" id="3634"/>
    <lineage>
        <taxon>Eukaryota</taxon>
        <taxon>Viridiplantae</taxon>
        <taxon>Streptophyta</taxon>
        <taxon>Embryophyta</taxon>
        <taxon>Tracheophyta</taxon>
        <taxon>Spermatophyta</taxon>
        <taxon>Magnoliopsida</taxon>
        <taxon>eudicotyledons</taxon>
        <taxon>Gunneridae</taxon>
        <taxon>Pentapetalae</taxon>
        <taxon>rosids</taxon>
        <taxon>malvids</taxon>
        <taxon>Malvales</taxon>
        <taxon>Malvaceae</taxon>
        <taxon>Malvoideae</taxon>
        <taxon>Gossypium</taxon>
    </lineage>
</organism>
<dbReference type="Proteomes" id="UP000239757">
    <property type="component" value="Unassembled WGS sequence"/>
</dbReference>
<dbReference type="EMBL" id="KZ662786">
    <property type="protein sequence ID" value="PPS19104.1"/>
    <property type="molecule type" value="Genomic_DNA"/>
</dbReference>
<evidence type="ECO:0000313" key="1">
    <source>
        <dbReference type="EMBL" id="PPS19104.1"/>
    </source>
</evidence>
<sequence>MCQKLFIFVVFLVVSLLLFKIESRVLKGLKLLSVDGGKKTVLGQSSGVGHKYFNVRIVGVQTSSLDQAIGVEKLSSSVKYGYTNTQIVVLEKSGPSPGEGHK</sequence>
<reference evidence="1 2" key="1">
    <citation type="submission" date="2015-01" db="EMBL/GenBank/DDBJ databases">
        <title>Genome of allotetraploid Gossypium barbadense reveals genomic plasticity and fiber elongation in cotton evolution.</title>
        <authorList>
            <person name="Chen X."/>
            <person name="Liu X."/>
            <person name="Zhao B."/>
            <person name="Zheng H."/>
            <person name="Hu Y."/>
            <person name="Lu G."/>
            <person name="Yang C."/>
            <person name="Chen J."/>
            <person name="Shan C."/>
            <person name="Zhang L."/>
            <person name="Zhou Y."/>
            <person name="Wang L."/>
            <person name="Guo W."/>
            <person name="Bai Y."/>
            <person name="Ruan J."/>
            <person name="Shangguan X."/>
            <person name="Mao Y."/>
            <person name="Jiang J."/>
            <person name="Zhu Y."/>
            <person name="Lei J."/>
            <person name="Kang H."/>
            <person name="Chen S."/>
            <person name="He X."/>
            <person name="Wang R."/>
            <person name="Wang Y."/>
            <person name="Chen J."/>
            <person name="Wang L."/>
            <person name="Yu S."/>
            <person name="Wang B."/>
            <person name="Wei J."/>
            <person name="Song S."/>
            <person name="Lu X."/>
            <person name="Gao Z."/>
            <person name="Gu W."/>
            <person name="Deng X."/>
            <person name="Ma D."/>
            <person name="Wang S."/>
            <person name="Liang W."/>
            <person name="Fang L."/>
            <person name="Cai C."/>
            <person name="Zhu X."/>
            <person name="Zhou B."/>
            <person name="Zhang Y."/>
            <person name="Chen Z."/>
            <person name="Xu S."/>
            <person name="Zhu R."/>
            <person name="Wang S."/>
            <person name="Zhang T."/>
            <person name="Zhao G."/>
        </authorList>
    </citation>
    <scope>NUCLEOTIDE SEQUENCE [LARGE SCALE GENOMIC DNA]</scope>
    <source>
        <strain evidence="2">cv. Xinhai21</strain>
        <tissue evidence="1">Leaf</tissue>
    </source>
</reference>